<dbReference type="Proteomes" id="UP000185151">
    <property type="component" value="Unassembled WGS sequence"/>
</dbReference>
<keyword evidence="4" id="KW-1185">Reference proteome</keyword>
<dbReference type="AlphaFoldDB" id="A0A1N6KMZ5"/>
<evidence type="ECO:0000256" key="1">
    <source>
        <dbReference type="SAM" id="MobiDB-lite"/>
    </source>
</evidence>
<evidence type="ECO:0000313" key="3">
    <source>
        <dbReference type="EMBL" id="SIO57736.1"/>
    </source>
</evidence>
<reference evidence="3 4" key="1">
    <citation type="submission" date="2016-11" db="EMBL/GenBank/DDBJ databases">
        <authorList>
            <person name="Jaros S."/>
            <person name="Januszkiewicz K."/>
            <person name="Wedrychowicz H."/>
        </authorList>
    </citation>
    <scope>NUCLEOTIDE SEQUENCE [LARGE SCALE GENOMIC DNA]</scope>
    <source>
        <strain evidence="3 4">GAS95</strain>
    </source>
</reference>
<feature type="chain" id="PRO_5012681232" evidence="2">
    <location>
        <begin position="28"/>
        <end position="81"/>
    </location>
</feature>
<evidence type="ECO:0000313" key="4">
    <source>
        <dbReference type="Proteomes" id="UP000185151"/>
    </source>
</evidence>
<accession>A0A1N6KMZ5</accession>
<gene>
    <name evidence="3" type="ORF">SAMN05444165_3939</name>
</gene>
<name>A0A1N6KMZ5_9BURK</name>
<evidence type="ECO:0000256" key="2">
    <source>
        <dbReference type="SAM" id="SignalP"/>
    </source>
</evidence>
<keyword evidence="2" id="KW-0732">Signal</keyword>
<dbReference type="RefSeq" id="WP_074298346.1">
    <property type="nucleotide sequence ID" value="NZ_FSRU01000002.1"/>
</dbReference>
<feature type="region of interest" description="Disordered" evidence="1">
    <location>
        <begin position="27"/>
        <end position="81"/>
    </location>
</feature>
<sequence length="81" mass="8306">MKPNKPAMFAALCALAAFTVAAGPVLAQTPPVDSGASMVKPPEAAGTENPANPDHMPVKRPPKPTHDKMTHKPPASAAEAK</sequence>
<proteinExistence type="predicted"/>
<feature type="signal peptide" evidence="2">
    <location>
        <begin position="1"/>
        <end position="27"/>
    </location>
</feature>
<protein>
    <submittedName>
        <fullName evidence="3">Uncharacterized protein</fullName>
    </submittedName>
</protein>
<dbReference type="OrthoDB" id="9134665at2"/>
<organism evidence="3 4">
    <name type="scientific">Paraburkholderia phenazinium</name>
    <dbReference type="NCBI Taxonomy" id="60549"/>
    <lineage>
        <taxon>Bacteria</taxon>
        <taxon>Pseudomonadati</taxon>
        <taxon>Pseudomonadota</taxon>
        <taxon>Betaproteobacteria</taxon>
        <taxon>Burkholderiales</taxon>
        <taxon>Burkholderiaceae</taxon>
        <taxon>Paraburkholderia</taxon>
    </lineage>
</organism>
<dbReference type="EMBL" id="FSRU01000002">
    <property type="protein sequence ID" value="SIO57736.1"/>
    <property type="molecule type" value="Genomic_DNA"/>
</dbReference>